<accession>D8REY0</accession>
<dbReference type="Proteomes" id="UP000001514">
    <property type="component" value="Unassembled WGS sequence"/>
</dbReference>
<feature type="domain" description="Amidase" evidence="2">
    <location>
        <begin position="171"/>
        <end position="581"/>
    </location>
</feature>
<dbReference type="InterPro" id="IPR020556">
    <property type="entry name" value="Amidase_CS"/>
</dbReference>
<dbReference type="PANTHER" id="PTHR11895">
    <property type="entry name" value="TRANSAMIDASE"/>
    <property type="match status" value="1"/>
</dbReference>
<keyword evidence="4" id="KW-1185">Reference proteome</keyword>
<dbReference type="EMBL" id="GL377577">
    <property type="protein sequence ID" value="EFJ29518.1"/>
    <property type="molecule type" value="Genomic_DNA"/>
</dbReference>
<evidence type="ECO:0000313" key="3">
    <source>
        <dbReference type="EMBL" id="EFJ29518.1"/>
    </source>
</evidence>
<dbReference type="OMA" id="YGMSDTN"/>
<dbReference type="HOGENOM" id="CLU_009600_0_2_1"/>
<dbReference type="KEGG" id="smo:SELMODRAFT_270796"/>
<protein>
    <recommendedName>
        <fullName evidence="2">Amidase domain-containing protein</fullName>
    </recommendedName>
</protein>
<organism evidence="4">
    <name type="scientific">Selaginella moellendorffii</name>
    <name type="common">Spikemoss</name>
    <dbReference type="NCBI Taxonomy" id="88036"/>
    <lineage>
        <taxon>Eukaryota</taxon>
        <taxon>Viridiplantae</taxon>
        <taxon>Streptophyta</taxon>
        <taxon>Embryophyta</taxon>
        <taxon>Tracheophyta</taxon>
        <taxon>Lycopodiopsida</taxon>
        <taxon>Selaginellales</taxon>
        <taxon>Selaginellaceae</taxon>
        <taxon>Selaginella</taxon>
    </lineage>
</organism>
<dbReference type="PROSITE" id="PS00571">
    <property type="entry name" value="AMIDASES"/>
    <property type="match status" value="1"/>
</dbReference>
<evidence type="ECO:0000259" key="2">
    <source>
        <dbReference type="Pfam" id="PF01425"/>
    </source>
</evidence>
<dbReference type="GO" id="GO:0016811">
    <property type="term" value="F:hydrolase activity, acting on carbon-nitrogen (but not peptide) bonds, in linear amides"/>
    <property type="evidence" value="ECO:0007669"/>
    <property type="project" value="UniProtKB-ARBA"/>
</dbReference>
<dbReference type="InterPro" id="IPR000120">
    <property type="entry name" value="Amidase"/>
</dbReference>
<dbReference type="OrthoDB" id="421993at2759"/>
<reference evidence="3 4" key="1">
    <citation type="journal article" date="2011" name="Science">
        <title>The Selaginella genome identifies genetic changes associated with the evolution of vascular plants.</title>
        <authorList>
            <person name="Banks J.A."/>
            <person name="Nishiyama T."/>
            <person name="Hasebe M."/>
            <person name="Bowman J.L."/>
            <person name="Gribskov M."/>
            <person name="dePamphilis C."/>
            <person name="Albert V.A."/>
            <person name="Aono N."/>
            <person name="Aoyama T."/>
            <person name="Ambrose B.A."/>
            <person name="Ashton N.W."/>
            <person name="Axtell M.J."/>
            <person name="Barker E."/>
            <person name="Barker M.S."/>
            <person name="Bennetzen J.L."/>
            <person name="Bonawitz N.D."/>
            <person name="Chapple C."/>
            <person name="Cheng C."/>
            <person name="Correa L.G."/>
            <person name="Dacre M."/>
            <person name="DeBarry J."/>
            <person name="Dreyer I."/>
            <person name="Elias M."/>
            <person name="Engstrom E.M."/>
            <person name="Estelle M."/>
            <person name="Feng L."/>
            <person name="Finet C."/>
            <person name="Floyd S.K."/>
            <person name="Frommer W.B."/>
            <person name="Fujita T."/>
            <person name="Gramzow L."/>
            <person name="Gutensohn M."/>
            <person name="Harholt J."/>
            <person name="Hattori M."/>
            <person name="Heyl A."/>
            <person name="Hirai T."/>
            <person name="Hiwatashi Y."/>
            <person name="Ishikawa M."/>
            <person name="Iwata M."/>
            <person name="Karol K.G."/>
            <person name="Koehler B."/>
            <person name="Kolukisaoglu U."/>
            <person name="Kubo M."/>
            <person name="Kurata T."/>
            <person name="Lalonde S."/>
            <person name="Li K."/>
            <person name="Li Y."/>
            <person name="Litt A."/>
            <person name="Lyons E."/>
            <person name="Manning G."/>
            <person name="Maruyama T."/>
            <person name="Michael T.P."/>
            <person name="Mikami K."/>
            <person name="Miyazaki S."/>
            <person name="Morinaga S."/>
            <person name="Murata T."/>
            <person name="Mueller-Roeber B."/>
            <person name="Nelson D.R."/>
            <person name="Obara M."/>
            <person name="Oguri Y."/>
            <person name="Olmstead R.G."/>
            <person name="Onodera N."/>
            <person name="Petersen B.L."/>
            <person name="Pils B."/>
            <person name="Prigge M."/>
            <person name="Rensing S.A."/>
            <person name="Riano-Pachon D.M."/>
            <person name="Roberts A.W."/>
            <person name="Sato Y."/>
            <person name="Scheller H.V."/>
            <person name="Schulz B."/>
            <person name="Schulz C."/>
            <person name="Shakirov E.V."/>
            <person name="Shibagaki N."/>
            <person name="Shinohara N."/>
            <person name="Shippen D.E."/>
            <person name="Soerensen I."/>
            <person name="Sotooka R."/>
            <person name="Sugimoto N."/>
            <person name="Sugita M."/>
            <person name="Sumikawa N."/>
            <person name="Tanurdzic M."/>
            <person name="Theissen G."/>
            <person name="Ulvskov P."/>
            <person name="Wakazuki S."/>
            <person name="Weng J.K."/>
            <person name="Willats W.W."/>
            <person name="Wipf D."/>
            <person name="Wolf P.G."/>
            <person name="Yang L."/>
            <person name="Zimmer A.D."/>
            <person name="Zhu Q."/>
            <person name="Mitros T."/>
            <person name="Hellsten U."/>
            <person name="Loque D."/>
            <person name="Otillar R."/>
            <person name="Salamov A."/>
            <person name="Schmutz J."/>
            <person name="Shapiro H."/>
            <person name="Lindquist E."/>
            <person name="Lucas S."/>
            <person name="Rokhsar D."/>
            <person name="Grigoriev I.V."/>
        </authorList>
    </citation>
    <scope>NUCLEOTIDE SEQUENCE [LARGE SCALE GENOMIC DNA]</scope>
</reference>
<dbReference type="InterPro" id="IPR023631">
    <property type="entry name" value="Amidase_dom"/>
</dbReference>
<name>D8REY0_SELML</name>
<dbReference type="STRING" id="88036.D8REY0"/>
<comment type="similarity">
    <text evidence="1">Belongs to the amidase family.</text>
</comment>
<dbReference type="Gramene" id="EFJ29518">
    <property type="protein sequence ID" value="EFJ29518"/>
    <property type="gene ID" value="SELMODRAFT_270796"/>
</dbReference>
<dbReference type="InterPro" id="IPR036928">
    <property type="entry name" value="AS_sf"/>
</dbReference>
<dbReference type="SUPFAM" id="SSF75304">
    <property type="entry name" value="Amidase signature (AS) enzymes"/>
    <property type="match status" value="1"/>
</dbReference>
<dbReference type="AlphaFoldDB" id="D8REY0"/>
<dbReference type="Gene3D" id="3.90.1300.10">
    <property type="entry name" value="Amidase signature (AS) domain"/>
    <property type="match status" value="1"/>
</dbReference>
<gene>
    <name evidence="3" type="ORF">SELMODRAFT_270796</name>
</gene>
<dbReference type="PANTHER" id="PTHR11895:SF67">
    <property type="entry name" value="AMIDASE DOMAIN-CONTAINING PROTEIN"/>
    <property type="match status" value="1"/>
</dbReference>
<proteinExistence type="inferred from homology"/>
<dbReference type="eggNOG" id="KOG1211">
    <property type="taxonomic scope" value="Eukaryota"/>
</dbReference>
<evidence type="ECO:0000256" key="1">
    <source>
        <dbReference type="ARBA" id="ARBA00009199"/>
    </source>
</evidence>
<dbReference type="Pfam" id="PF01425">
    <property type="entry name" value="Amidase"/>
    <property type="match status" value="1"/>
</dbReference>
<evidence type="ECO:0000313" key="4">
    <source>
        <dbReference type="Proteomes" id="UP000001514"/>
    </source>
</evidence>
<dbReference type="InParanoid" id="D8REY0"/>
<sequence length="606" mass="66358">MGIKWLEYTPVERMSTKEDSDVEYLYVEVKAPRMAGLTLKCFTWMMESTIGTFFLKPKLKRDNLITKTFVQSRYDEPPMFQPHFSLPEPEDGVLTLDSSLSVPGRVSRSLDCLGSLHERKAGDGAYVFRHWTIRDYTHAYKSGRITPTQVAERFLSAVDESIKGQPGMSIFIAYNPRDILRQAEESTSRYKQGKPLSVLDGVPIAVKDELDCLPYDTTGGTKWMSKVRDVKEDAACVSKLRACGAMLVGKTNMHELGQGTTGINPHYGATRNPYNKAKASGGSSGGSAAAVACGLCPAALGVDGGGSVRMPAALCGIVGLKGTFGRISSHGVLPLNWTVGSVGVLAATVEDTLIMYAAVHGHLSSDRIVSIPPQVTLPQLNRIENEAIGSLKLAKYTEWFDDSDPDVKDRCYAALSKLQKRYGCKTVEVTIPELEEMRLAHFVTIGCECYSSIGIQYENVGVTATGADIRVGFSLYKSFTNTEYLSAQRMRYRQMYYHMQIFKNADVIVTPTTAATAPSISLDALECGELNYVYGAKLMRYQIAGNFIGLPAISVPVGFDQAGMPIGIQLIGKPWSEATLLRLAYVIEGLCAAESRRPEVLFDLLL</sequence>